<dbReference type="Proteomes" id="UP001348817">
    <property type="component" value="Chromosome"/>
</dbReference>
<gene>
    <name evidence="1" type="ORF">FUAX_17940</name>
</gene>
<evidence type="ECO:0000313" key="1">
    <source>
        <dbReference type="EMBL" id="BDD09362.1"/>
    </source>
</evidence>
<proteinExistence type="predicted"/>
<reference evidence="1 2" key="1">
    <citation type="submission" date="2021-12" db="EMBL/GenBank/DDBJ databases">
        <title>Genome sequencing of bacteria with rrn-lacking chromosome and rrn-plasmid.</title>
        <authorList>
            <person name="Anda M."/>
            <person name="Iwasaki W."/>
        </authorList>
    </citation>
    <scope>NUCLEOTIDE SEQUENCE [LARGE SCALE GENOMIC DNA]</scope>
    <source>
        <strain evidence="1 2">DSM 100852</strain>
    </source>
</reference>
<keyword evidence="2" id="KW-1185">Reference proteome</keyword>
<name>A0AAU9CQW4_9BACT</name>
<dbReference type="KEGG" id="fax:FUAX_17940"/>
<sequence>MYNFKSFAFNLKTLEFYDVRPKYLRYLDNWDISGKGGGGTANGKVMYLSVCILLDLTKCVCCNKSITHYESLHTNGDWLWSGDLNHYLLHHKLFISDEFAEAVQQVPDRRACIEITERFEEFIDNRFSSFSQYLKSGDVKIKVLARCGNENKNWHWVDRNPPYIEGDKPGSERERKHFFIEDKAIDGYKFYAVDYISEDCGEFDKNMRLVYY</sequence>
<dbReference type="AlphaFoldDB" id="A0AAU9CQW4"/>
<accession>A0AAU9CQW4</accession>
<evidence type="ECO:0000313" key="2">
    <source>
        <dbReference type="Proteomes" id="UP001348817"/>
    </source>
</evidence>
<organism evidence="1 2">
    <name type="scientific">Fulvitalea axinellae</name>
    <dbReference type="NCBI Taxonomy" id="1182444"/>
    <lineage>
        <taxon>Bacteria</taxon>
        <taxon>Pseudomonadati</taxon>
        <taxon>Bacteroidota</taxon>
        <taxon>Cytophagia</taxon>
        <taxon>Cytophagales</taxon>
        <taxon>Persicobacteraceae</taxon>
        <taxon>Fulvitalea</taxon>
    </lineage>
</organism>
<dbReference type="EMBL" id="AP025314">
    <property type="protein sequence ID" value="BDD09362.1"/>
    <property type="molecule type" value="Genomic_DNA"/>
</dbReference>
<protein>
    <submittedName>
        <fullName evidence="1">Uncharacterized protein</fullName>
    </submittedName>
</protein>